<feature type="domain" description="C2H2-type" evidence="14">
    <location>
        <begin position="385"/>
        <end position="412"/>
    </location>
</feature>
<evidence type="ECO:0000313" key="16">
    <source>
        <dbReference type="Proteomes" id="UP000494165"/>
    </source>
</evidence>
<feature type="domain" description="C2H2-type" evidence="14">
    <location>
        <begin position="442"/>
        <end position="469"/>
    </location>
</feature>
<comment type="subcellular location">
    <subcellularLocation>
        <location evidence="1">Nucleus</location>
    </subcellularLocation>
</comment>
<feature type="region of interest" description="Disordered" evidence="13">
    <location>
        <begin position="140"/>
        <end position="162"/>
    </location>
</feature>
<dbReference type="GO" id="GO:0032502">
    <property type="term" value="P:developmental process"/>
    <property type="evidence" value="ECO:0007669"/>
    <property type="project" value="UniProtKB-ARBA"/>
</dbReference>
<dbReference type="EMBL" id="CADEPI010000010">
    <property type="protein sequence ID" value="CAB3362984.1"/>
    <property type="molecule type" value="Genomic_DNA"/>
</dbReference>
<evidence type="ECO:0000256" key="1">
    <source>
        <dbReference type="ARBA" id="ARBA00004123"/>
    </source>
</evidence>
<feature type="domain" description="C2H2-type" evidence="14">
    <location>
        <begin position="612"/>
        <end position="639"/>
    </location>
</feature>
<dbReference type="Pfam" id="PF12874">
    <property type="entry name" value="zf-met"/>
    <property type="match status" value="1"/>
</dbReference>
<dbReference type="FunFam" id="3.30.160.60:FF:000202">
    <property type="entry name" value="Zinc finger protein 574"/>
    <property type="match status" value="1"/>
</dbReference>
<evidence type="ECO:0000256" key="13">
    <source>
        <dbReference type="SAM" id="MobiDB-lite"/>
    </source>
</evidence>
<keyword evidence="2" id="KW-1017">Isopeptide bond</keyword>
<keyword evidence="8" id="KW-0805">Transcription regulation</keyword>
<keyword evidence="16" id="KW-1185">Reference proteome</keyword>
<dbReference type="InterPro" id="IPR013087">
    <property type="entry name" value="Znf_C2H2_type"/>
</dbReference>
<keyword evidence="3" id="KW-0479">Metal-binding</keyword>
<dbReference type="GO" id="GO:0040029">
    <property type="term" value="P:epigenetic regulation of gene expression"/>
    <property type="evidence" value="ECO:0007669"/>
    <property type="project" value="UniProtKB-ARBA"/>
</dbReference>
<dbReference type="InterPro" id="IPR036236">
    <property type="entry name" value="Znf_C2H2_sf"/>
</dbReference>
<dbReference type="GO" id="GO:0008270">
    <property type="term" value="F:zinc ion binding"/>
    <property type="evidence" value="ECO:0007669"/>
    <property type="project" value="UniProtKB-KW"/>
</dbReference>
<dbReference type="FunFam" id="3.30.160.60:FF:000688">
    <property type="entry name" value="zinc finger protein 197 isoform X1"/>
    <property type="match status" value="1"/>
</dbReference>
<evidence type="ECO:0000256" key="5">
    <source>
        <dbReference type="ARBA" id="ARBA00022771"/>
    </source>
</evidence>
<gene>
    <name evidence="15" type="ORF">CLODIP_2_CD15467</name>
</gene>
<dbReference type="AlphaFoldDB" id="A0A8S1C504"/>
<evidence type="ECO:0000256" key="11">
    <source>
        <dbReference type="ARBA" id="ARBA00023242"/>
    </source>
</evidence>
<feature type="domain" description="C2H2-type" evidence="14">
    <location>
        <begin position="526"/>
        <end position="554"/>
    </location>
</feature>
<feature type="domain" description="C2H2-type" evidence="14">
    <location>
        <begin position="498"/>
        <end position="525"/>
    </location>
</feature>
<dbReference type="FunFam" id="3.30.160.60:FF:000624">
    <property type="entry name" value="zinc finger protein 697"/>
    <property type="match status" value="1"/>
</dbReference>
<feature type="domain" description="C2H2-type" evidence="14">
    <location>
        <begin position="313"/>
        <end position="341"/>
    </location>
</feature>
<feature type="region of interest" description="Disordered" evidence="13">
    <location>
        <begin position="219"/>
        <end position="283"/>
    </location>
</feature>
<dbReference type="SUPFAM" id="SSF57667">
    <property type="entry name" value="beta-beta-alpha zinc fingers"/>
    <property type="match status" value="7"/>
</dbReference>
<dbReference type="PROSITE" id="PS50157">
    <property type="entry name" value="ZINC_FINGER_C2H2_2"/>
    <property type="match status" value="13"/>
</dbReference>
<dbReference type="FunFam" id="3.30.160.60:FF:000045">
    <property type="entry name" value="ZFP69 zinc finger protein B"/>
    <property type="match status" value="1"/>
</dbReference>
<dbReference type="SMART" id="SM00355">
    <property type="entry name" value="ZnF_C2H2"/>
    <property type="match status" value="13"/>
</dbReference>
<dbReference type="Pfam" id="PF00096">
    <property type="entry name" value="zf-C2H2"/>
    <property type="match status" value="9"/>
</dbReference>
<dbReference type="PANTHER" id="PTHR23234">
    <property type="entry name" value="ZNF44 PROTEIN"/>
    <property type="match status" value="1"/>
</dbReference>
<feature type="domain" description="C2H2-type" evidence="14">
    <location>
        <begin position="285"/>
        <end position="308"/>
    </location>
</feature>
<evidence type="ECO:0000256" key="10">
    <source>
        <dbReference type="ARBA" id="ARBA00023163"/>
    </source>
</evidence>
<evidence type="ECO:0000256" key="4">
    <source>
        <dbReference type="ARBA" id="ARBA00022737"/>
    </source>
</evidence>
<feature type="domain" description="C2H2-type" evidence="14">
    <location>
        <begin position="555"/>
        <end position="583"/>
    </location>
</feature>
<dbReference type="GO" id="GO:0030674">
    <property type="term" value="F:protein-macromolecule adaptor activity"/>
    <property type="evidence" value="ECO:0007669"/>
    <property type="project" value="UniProtKB-ARBA"/>
</dbReference>
<proteinExistence type="predicted"/>
<dbReference type="GO" id="GO:0003690">
    <property type="term" value="F:double-stranded DNA binding"/>
    <property type="evidence" value="ECO:0007669"/>
    <property type="project" value="UniProtKB-ARBA"/>
</dbReference>
<evidence type="ECO:0000313" key="15">
    <source>
        <dbReference type="EMBL" id="CAB3362984.1"/>
    </source>
</evidence>
<evidence type="ECO:0000256" key="6">
    <source>
        <dbReference type="ARBA" id="ARBA00022833"/>
    </source>
</evidence>
<feature type="compositionally biased region" description="Acidic residues" evidence="13">
    <location>
        <begin position="224"/>
        <end position="234"/>
    </location>
</feature>
<dbReference type="FunFam" id="3.30.160.60:FF:000512">
    <property type="entry name" value="zinc finger protein 197 isoform X1"/>
    <property type="match status" value="1"/>
</dbReference>
<evidence type="ECO:0000256" key="9">
    <source>
        <dbReference type="ARBA" id="ARBA00023125"/>
    </source>
</evidence>
<keyword evidence="6" id="KW-0862">Zinc</keyword>
<reference evidence="15 16" key="1">
    <citation type="submission" date="2020-04" db="EMBL/GenBank/DDBJ databases">
        <authorList>
            <person name="Alioto T."/>
            <person name="Alioto T."/>
            <person name="Gomez Garrido J."/>
        </authorList>
    </citation>
    <scope>NUCLEOTIDE SEQUENCE [LARGE SCALE GENOMIC DNA]</scope>
</reference>
<dbReference type="GO" id="GO:0000785">
    <property type="term" value="C:chromatin"/>
    <property type="evidence" value="ECO:0007669"/>
    <property type="project" value="UniProtKB-ARBA"/>
</dbReference>
<keyword evidence="7" id="KW-0832">Ubl conjugation</keyword>
<dbReference type="PANTHER" id="PTHR23234:SF10">
    <property type="entry name" value="RIKEN CDNA 6720489N17 GENE-RELATED"/>
    <property type="match status" value="1"/>
</dbReference>
<evidence type="ECO:0000256" key="2">
    <source>
        <dbReference type="ARBA" id="ARBA00022499"/>
    </source>
</evidence>
<keyword evidence="5 12" id="KW-0863">Zinc-finger</keyword>
<accession>A0A8S1C504</accession>
<name>A0A8S1C504_9INSE</name>
<dbReference type="PROSITE" id="PS00028">
    <property type="entry name" value="ZINC_FINGER_C2H2_1"/>
    <property type="match status" value="13"/>
</dbReference>
<dbReference type="Proteomes" id="UP000494165">
    <property type="component" value="Unassembled WGS sequence"/>
</dbReference>
<comment type="caution">
    <text evidence="15">The sequence shown here is derived from an EMBL/GenBank/DDBJ whole genome shotgun (WGS) entry which is preliminary data.</text>
</comment>
<feature type="domain" description="C2H2-type" evidence="14">
    <location>
        <begin position="358"/>
        <end position="385"/>
    </location>
</feature>
<feature type="domain" description="C2H2-type" evidence="14">
    <location>
        <begin position="640"/>
        <end position="669"/>
    </location>
</feature>
<dbReference type="GO" id="GO:0003682">
    <property type="term" value="F:chromatin binding"/>
    <property type="evidence" value="ECO:0007669"/>
    <property type="project" value="UniProtKB-ARBA"/>
</dbReference>
<protein>
    <recommendedName>
        <fullName evidence="14">C2H2-type domain-containing protein</fullName>
    </recommendedName>
</protein>
<evidence type="ECO:0000259" key="14">
    <source>
        <dbReference type="PROSITE" id="PS50157"/>
    </source>
</evidence>
<sequence length="783" mass="88045">MELLEGESTVVLPGTLWCFICGKRVGSSARSCTNMFQVSTSSNQLLHKCIAGIISRDLVEDQVPTPNLCKACHKTVLSIDEVEMQLNDMKEEVISRLKKTEAMLKNGELPPTDEPILPTSKTKTPRAPIFIKQEQVEVTVDGVKTEPQPAPKRSRGRPPKKAYTLAAKKDAEPDSLLEKLEAIHGERKSSEAEDSLKQIIVSVGAADDNEDVEALADLSNTSDPDFDAAQEEVEEPSKKTRTRPTRLGSKKSNPLAKKRGRPRDSGRGAEEEDTQTGGSEPEAMLSCSACESKFTEVSKLITHLKKEHDITVYMCEFCGGDYENQEALEEHQKTSHPPDANDESSPVYDADLDAEGDFQCELCNKLYNNKRALKEHKKVHYGRNYSCDICHKRFATKTLLSEHIVQHDGQRPFECNTCAKTFASKYCLKVHLKTHQVRPRPYQCQSCSKSFMKPEHLSQHERTHTAKKEYLCTTCGKGFASARNLEVHGVVHTGYKPFVCRTCGKAFARRAEILDHERIHTGERPFQCETCGATFSQRSNLQSHKRATHLDDRRFVCPDCKKSFKRRRLLDYHMRSVHTGERPYQCEECNATFVYPEHFKKHKRIHTGEKPFRCEVCGKAFNSRDNRNAHRFIHSNKKPYECLVCGMGFMRKPLLYSHMQSQGHVHDTIVVNQPQVPQGASTMVHEAAAAAGISAEKVYISTQDPDGIEEAVETILIETPMQFAEGETVEVAGDGPRAIILHTAEDVKEGGNIQLVHIRLEGDDTPQWVNISELNEEDEPMEA</sequence>
<organism evidence="15 16">
    <name type="scientific">Cloeon dipterum</name>
    <dbReference type="NCBI Taxonomy" id="197152"/>
    <lineage>
        <taxon>Eukaryota</taxon>
        <taxon>Metazoa</taxon>
        <taxon>Ecdysozoa</taxon>
        <taxon>Arthropoda</taxon>
        <taxon>Hexapoda</taxon>
        <taxon>Insecta</taxon>
        <taxon>Pterygota</taxon>
        <taxon>Palaeoptera</taxon>
        <taxon>Ephemeroptera</taxon>
        <taxon>Pisciforma</taxon>
        <taxon>Baetidae</taxon>
        <taxon>Cloeon</taxon>
    </lineage>
</organism>
<feature type="domain" description="C2H2-type" evidence="14">
    <location>
        <begin position="413"/>
        <end position="435"/>
    </location>
</feature>
<keyword evidence="9" id="KW-0238">DNA-binding</keyword>
<dbReference type="FunFam" id="3.30.160.60:FF:000176">
    <property type="entry name" value="zinc finger protein 70"/>
    <property type="match status" value="1"/>
</dbReference>
<evidence type="ECO:0000256" key="12">
    <source>
        <dbReference type="PROSITE-ProRule" id="PRU00042"/>
    </source>
</evidence>
<dbReference type="OrthoDB" id="427030at2759"/>
<keyword evidence="10" id="KW-0804">Transcription</keyword>
<keyword evidence="4" id="KW-0677">Repeat</keyword>
<evidence type="ECO:0000256" key="3">
    <source>
        <dbReference type="ARBA" id="ARBA00022723"/>
    </source>
</evidence>
<dbReference type="Gene3D" id="3.30.160.60">
    <property type="entry name" value="Classic Zinc Finger"/>
    <property type="match status" value="11"/>
</dbReference>
<keyword evidence="11" id="KW-0539">Nucleus</keyword>
<dbReference type="FunFam" id="3.30.160.60:FF:000690">
    <property type="entry name" value="Zinc finger protein 354C"/>
    <property type="match status" value="1"/>
</dbReference>
<evidence type="ECO:0000256" key="8">
    <source>
        <dbReference type="ARBA" id="ARBA00023015"/>
    </source>
</evidence>
<dbReference type="InterPro" id="IPR050758">
    <property type="entry name" value="Znf_C2H2-type"/>
</dbReference>
<feature type="domain" description="C2H2-type" evidence="14">
    <location>
        <begin position="584"/>
        <end position="611"/>
    </location>
</feature>
<dbReference type="GO" id="GO:0005634">
    <property type="term" value="C:nucleus"/>
    <property type="evidence" value="ECO:0007669"/>
    <property type="project" value="UniProtKB-SubCell"/>
</dbReference>
<feature type="domain" description="C2H2-type" evidence="14">
    <location>
        <begin position="470"/>
        <end position="497"/>
    </location>
</feature>
<evidence type="ECO:0000256" key="7">
    <source>
        <dbReference type="ARBA" id="ARBA00022843"/>
    </source>
</evidence>